<keyword evidence="1" id="KW-0472">Membrane</keyword>
<evidence type="ECO:0008006" key="4">
    <source>
        <dbReference type="Google" id="ProtNLM"/>
    </source>
</evidence>
<comment type="caution">
    <text evidence="2">The sequence shown here is derived from an EMBL/GenBank/DDBJ whole genome shotgun (WGS) entry which is preliminary data.</text>
</comment>
<dbReference type="Pfam" id="PF02325">
    <property type="entry name" value="CCB3_YggT"/>
    <property type="match status" value="1"/>
</dbReference>
<dbReference type="AlphaFoldDB" id="A0A1F4R4W5"/>
<organism evidence="2 3">
    <name type="scientific">candidate division WOR-1 bacterium RIFCSPLOWO2_02_FULL_46_20</name>
    <dbReference type="NCBI Taxonomy" id="1802567"/>
    <lineage>
        <taxon>Bacteria</taxon>
        <taxon>Bacillati</taxon>
        <taxon>Saganbacteria</taxon>
    </lineage>
</organism>
<dbReference type="GO" id="GO:0016020">
    <property type="term" value="C:membrane"/>
    <property type="evidence" value="ECO:0007669"/>
    <property type="project" value="InterPro"/>
</dbReference>
<sequence>MDFIVFVINFLFSIYYIFLALRAVLPWIAHSRENPLIKPVYLSTEPLLSVVRVGLPPLRLGMDVSPFVVIILLWIVHQLILKILL</sequence>
<evidence type="ECO:0000313" key="3">
    <source>
        <dbReference type="Proteomes" id="UP000176938"/>
    </source>
</evidence>
<protein>
    <recommendedName>
        <fullName evidence="4">YggT family protein</fullName>
    </recommendedName>
</protein>
<accession>A0A1F4R4W5</accession>
<evidence type="ECO:0000313" key="2">
    <source>
        <dbReference type="EMBL" id="OGC03204.1"/>
    </source>
</evidence>
<keyword evidence="1" id="KW-1133">Transmembrane helix</keyword>
<name>A0A1F4R4W5_UNCSA</name>
<feature type="transmembrane region" description="Helical" evidence="1">
    <location>
        <begin position="64"/>
        <end position="84"/>
    </location>
</feature>
<evidence type="ECO:0000256" key="1">
    <source>
        <dbReference type="SAM" id="Phobius"/>
    </source>
</evidence>
<dbReference type="Proteomes" id="UP000176938">
    <property type="component" value="Unassembled WGS sequence"/>
</dbReference>
<keyword evidence="1" id="KW-0812">Transmembrane</keyword>
<reference evidence="2 3" key="1">
    <citation type="journal article" date="2016" name="Nat. Commun.">
        <title>Thousands of microbial genomes shed light on interconnected biogeochemical processes in an aquifer system.</title>
        <authorList>
            <person name="Anantharaman K."/>
            <person name="Brown C.T."/>
            <person name="Hug L.A."/>
            <person name="Sharon I."/>
            <person name="Castelle C.J."/>
            <person name="Probst A.J."/>
            <person name="Thomas B.C."/>
            <person name="Singh A."/>
            <person name="Wilkins M.J."/>
            <person name="Karaoz U."/>
            <person name="Brodie E.L."/>
            <person name="Williams K.H."/>
            <person name="Hubbard S.S."/>
            <person name="Banfield J.F."/>
        </authorList>
    </citation>
    <scope>NUCLEOTIDE SEQUENCE [LARGE SCALE GENOMIC DNA]</scope>
</reference>
<dbReference type="InterPro" id="IPR003425">
    <property type="entry name" value="CCB3/YggT"/>
</dbReference>
<dbReference type="EMBL" id="METP01000059">
    <property type="protein sequence ID" value="OGC03204.1"/>
    <property type="molecule type" value="Genomic_DNA"/>
</dbReference>
<proteinExistence type="predicted"/>
<gene>
    <name evidence="2" type="ORF">A3H38_00330</name>
</gene>
<feature type="transmembrane region" description="Helical" evidence="1">
    <location>
        <begin position="6"/>
        <end position="28"/>
    </location>
</feature>